<keyword evidence="3" id="KW-0472">Membrane</keyword>
<keyword evidence="6" id="KW-1185">Reference proteome</keyword>
<dbReference type="STRING" id="500610.SAMN02799615_03427"/>
<dbReference type="Proteomes" id="UP000199477">
    <property type="component" value="Unassembled WGS sequence"/>
</dbReference>
<dbReference type="EC" id="2.7.7.65" evidence="2"/>
<dbReference type="NCBIfam" id="TIGR00254">
    <property type="entry name" value="GGDEF"/>
    <property type="match status" value="1"/>
</dbReference>
<gene>
    <name evidence="5" type="ORF">SAMN02799615_03427</name>
</gene>
<feature type="domain" description="GGDEF" evidence="4">
    <location>
        <begin position="215"/>
        <end position="348"/>
    </location>
</feature>
<keyword evidence="3" id="KW-1133">Transmembrane helix</keyword>
<evidence type="ECO:0000313" key="5">
    <source>
        <dbReference type="EMBL" id="SFF40363.1"/>
    </source>
</evidence>
<dbReference type="AlphaFoldDB" id="A0A1I2IFD8"/>
<dbReference type="GO" id="GO:1902201">
    <property type="term" value="P:negative regulation of bacterial-type flagellum-dependent cell motility"/>
    <property type="evidence" value="ECO:0007669"/>
    <property type="project" value="TreeGrafter"/>
</dbReference>
<dbReference type="CDD" id="cd01949">
    <property type="entry name" value="GGDEF"/>
    <property type="match status" value="1"/>
</dbReference>
<dbReference type="GO" id="GO:0052621">
    <property type="term" value="F:diguanylate cyclase activity"/>
    <property type="evidence" value="ECO:0007669"/>
    <property type="project" value="UniProtKB-EC"/>
</dbReference>
<dbReference type="Gene3D" id="3.30.70.270">
    <property type="match status" value="1"/>
</dbReference>
<evidence type="ECO:0000256" key="3">
    <source>
        <dbReference type="SAM" id="Phobius"/>
    </source>
</evidence>
<feature type="transmembrane region" description="Helical" evidence="3">
    <location>
        <begin position="21"/>
        <end position="45"/>
    </location>
</feature>
<evidence type="ECO:0000313" key="6">
    <source>
        <dbReference type="Proteomes" id="UP000199477"/>
    </source>
</evidence>
<evidence type="ECO:0000256" key="2">
    <source>
        <dbReference type="ARBA" id="ARBA00012528"/>
    </source>
</evidence>
<dbReference type="PROSITE" id="PS50887">
    <property type="entry name" value="GGDEF"/>
    <property type="match status" value="1"/>
</dbReference>
<dbReference type="InterPro" id="IPR050469">
    <property type="entry name" value="Diguanylate_Cyclase"/>
</dbReference>
<dbReference type="PANTHER" id="PTHR45138:SF24">
    <property type="entry name" value="DIGUANYLATE CYCLASE DGCC-RELATED"/>
    <property type="match status" value="1"/>
</dbReference>
<proteinExistence type="predicted"/>
<comment type="cofactor">
    <cofactor evidence="1">
        <name>Mg(2+)</name>
        <dbReference type="ChEBI" id="CHEBI:18420"/>
    </cofactor>
</comment>
<dbReference type="EMBL" id="FONH01000016">
    <property type="protein sequence ID" value="SFF40363.1"/>
    <property type="molecule type" value="Genomic_DNA"/>
</dbReference>
<dbReference type="InterPro" id="IPR043128">
    <property type="entry name" value="Rev_trsase/Diguanyl_cyclase"/>
</dbReference>
<dbReference type="Pfam" id="PF00990">
    <property type="entry name" value="GGDEF"/>
    <property type="match status" value="1"/>
</dbReference>
<dbReference type="InterPro" id="IPR029787">
    <property type="entry name" value="Nucleotide_cyclase"/>
</dbReference>
<dbReference type="InterPro" id="IPR000160">
    <property type="entry name" value="GGDEF_dom"/>
</dbReference>
<feature type="transmembrane region" description="Helical" evidence="3">
    <location>
        <begin position="117"/>
        <end position="135"/>
    </location>
</feature>
<dbReference type="GO" id="GO:0005886">
    <property type="term" value="C:plasma membrane"/>
    <property type="evidence" value="ECO:0007669"/>
    <property type="project" value="TreeGrafter"/>
</dbReference>
<reference evidence="6" key="1">
    <citation type="submission" date="2016-10" db="EMBL/GenBank/DDBJ databases">
        <authorList>
            <person name="Varghese N."/>
            <person name="Submissions S."/>
        </authorList>
    </citation>
    <scope>NUCLEOTIDE SEQUENCE [LARGE SCALE GENOMIC DNA]</scope>
    <source>
        <strain evidence="6">UNC178MFTsu3.1</strain>
    </source>
</reference>
<accession>A0A1I2IFD8</accession>
<organism evidence="5 6">
    <name type="scientific">Dyella marensis</name>
    <dbReference type="NCBI Taxonomy" id="500610"/>
    <lineage>
        <taxon>Bacteria</taxon>
        <taxon>Pseudomonadati</taxon>
        <taxon>Pseudomonadota</taxon>
        <taxon>Gammaproteobacteria</taxon>
        <taxon>Lysobacterales</taxon>
        <taxon>Rhodanobacteraceae</taxon>
        <taxon>Dyella</taxon>
    </lineage>
</organism>
<evidence type="ECO:0000256" key="1">
    <source>
        <dbReference type="ARBA" id="ARBA00001946"/>
    </source>
</evidence>
<evidence type="ECO:0000259" key="4">
    <source>
        <dbReference type="PROSITE" id="PS50887"/>
    </source>
</evidence>
<dbReference type="SUPFAM" id="SSF55073">
    <property type="entry name" value="Nucleotide cyclase"/>
    <property type="match status" value="1"/>
</dbReference>
<sequence length="360" mass="39854">MSSAAREGHLRFVTRVYRLRLLGLGLGALPVASVLYQLHAAWWLWGLLAVNALVWPHLAYLRSTRSPRPIEAEHAHLVIDAAIGGAWVALMQFNLLPSALLVAMMAMDRISAGGLRLVLKSLALQVAVCLAVWWLDGFRLQPVSTTLNVMASIPMLVIYPVWMSMVNFTLTQRVRQQNRQLDQLSRTDALTGLNNRNHWLEAVGVEWLRYQRNQRPAALILLDVDGFKQINDRYGHAAGDQLLGDLARLLQRGLRDVDTPGRLGGDEFGIVLPETDLERASAVAERIRLLAENSRPERSDQHIPWTISLGVASVGEDARDVGAWMRQADLALYRAKAQGRNRVCVAPARGGGSRVAPTPA</sequence>
<dbReference type="InterPro" id="IPR007894">
    <property type="entry name" value="MASE2"/>
</dbReference>
<dbReference type="FunFam" id="3.30.70.270:FF:000001">
    <property type="entry name" value="Diguanylate cyclase domain protein"/>
    <property type="match status" value="1"/>
</dbReference>
<feature type="transmembrane region" description="Helical" evidence="3">
    <location>
        <begin position="147"/>
        <end position="170"/>
    </location>
</feature>
<dbReference type="PANTHER" id="PTHR45138">
    <property type="entry name" value="REGULATORY COMPONENTS OF SENSORY TRANSDUCTION SYSTEM"/>
    <property type="match status" value="1"/>
</dbReference>
<dbReference type="Pfam" id="PF05230">
    <property type="entry name" value="MASE2"/>
    <property type="match status" value="1"/>
</dbReference>
<dbReference type="SMART" id="SM00267">
    <property type="entry name" value="GGDEF"/>
    <property type="match status" value="1"/>
</dbReference>
<feature type="transmembrane region" description="Helical" evidence="3">
    <location>
        <begin position="86"/>
        <end position="105"/>
    </location>
</feature>
<protein>
    <recommendedName>
        <fullName evidence="2">diguanylate cyclase</fullName>
        <ecNumber evidence="2">2.7.7.65</ecNumber>
    </recommendedName>
</protein>
<dbReference type="GO" id="GO:0043709">
    <property type="term" value="P:cell adhesion involved in single-species biofilm formation"/>
    <property type="evidence" value="ECO:0007669"/>
    <property type="project" value="TreeGrafter"/>
</dbReference>
<name>A0A1I2IFD8_9GAMM</name>
<keyword evidence="3" id="KW-0812">Transmembrane</keyword>